<gene>
    <name evidence="2" type="ORF">KUTeg_010769</name>
</gene>
<sequence>MALFETLAEVRGRMYMCDEMALSTAVLEIDDGTDITELNRNQLLQLLEKKITSWEADEDNGLTKLLTLNDTFIKIAPPTVPAETPKDVSSEEQYLECGVEIKDEELLQELSSILLKESERQHKFGKKKDTSKIKVSQVDMAKQIDNAKEKQKEGVLMGEVKLLRAEIAALKEQVFENSKNVGPIGHSPRSTGLGHKEGLR</sequence>
<organism evidence="2 3">
    <name type="scientific">Tegillarca granosa</name>
    <name type="common">Malaysian cockle</name>
    <name type="synonym">Anadara granosa</name>
    <dbReference type="NCBI Taxonomy" id="220873"/>
    <lineage>
        <taxon>Eukaryota</taxon>
        <taxon>Metazoa</taxon>
        <taxon>Spiralia</taxon>
        <taxon>Lophotrochozoa</taxon>
        <taxon>Mollusca</taxon>
        <taxon>Bivalvia</taxon>
        <taxon>Autobranchia</taxon>
        <taxon>Pteriomorphia</taxon>
        <taxon>Arcoida</taxon>
        <taxon>Arcoidea</taxon>
        <taxon>Arcidae</taxon>
        <taxon>Tegillarca</taxon>
    </lineage>
</organism>
<name>A0ABQ9F254_TEGGR</name>
<comment type="caution">
    <text evidence="2">The sequence shown here is derived from an EMBL/GenBank/DDBJ whole genome shotgun (WGS) entry which is preliminary data.</text>
</comment>
<dbReference type="EMBL" id="JARBDR010000496">
    <property type="protein sequence ID" value="KAJ8311414.1"/>
    <property type="molecule type" value="Genomic_DNA"/>
</dbReference>
<dbReference type="Proteomes" id="UP001217089">
    <property type="component" value="Unassembled WGS sequence"/>
</dbReference>
<feature type="region of interest" description="Disordered" evidence="1">
    <location>
        <begin position="178"/>
        <end position="200"/>
    </location>
</feature>
<proteinExistence type="predicted"/>
<reference evidence="2 3" key="1">
    <citation type="submission" date="2022-12" db="EMBL/GenBank/DDBJ databases">
        <title>Chromosome-level genome of Tegillarca granosa.</title>
        <authorList>
            <person name="Kim J."/>
        </authorList>
    </citation>
    <scope>NUCLEOTIDE SEQUENCE [LARGE SCALE GENOMIC DNA]</scope>
    <source>
        <strain evidence="2">Teg-2019</strain>
        <tissue evidence="2">Adductor muscle</tissue>
    </source>
</reference>
<evidence type="ECO:0000313" key="2">
    <source>
        <dbReference type="EMBL" id="KAJ8311414.1"/>
    </source>
</evidence>
<evidence type="ECO:0000313" key="3">
    <source>
        <dbReference type="Proteomes" id="UP001217089"/>
    </source>
</evidence>
<accession>A0ABQ9F254</accession>
<protein>
    <submittedName>
        <fullName evidence="2">Uncharacterized protein</fullName>
    </submittedName>
</protein>
<evidence type="ECO:0000256" key="1">
    <source>
        <dbReference type="SAM" id="MobiDB-lite"/>
    </source>
</evidence>
<keyword evidence="3" id="KW-1185">Reference proteome</keyword>